<evidence type="ECO:0000256" key="2">
    <source>
        <dbReference type="SAM" id="MobiDB-lite"/>
    </source>
</evidence>
<feature type="region of interest" description="Disordered" evidence="2">
    <location>
        <begin position="137"/>
        <end position="172"/>
    </location>
</feature>
<dbReference type="InterPro" id="IPR001878">
    <property type="entry name" value="Znf_CCHC"/>
</dbReference>
<dbReference type="SMART" id="SM00343">
    <property type="entry name" value="ZnF_C2HC"/>
    <property type="match status" value="1"/>
</dbReference>
<dbReference type="GeneID" id="121211406"/>
<evidence type="ECO:0000256" key="1">
    <source>
        <dbReference type="PROSITE-ProRule" id="PRU00047"/>
    </source>
</evidence>
<feature type="compositionally biased region" description="Polar residues" evidence="2">
    <location>
        <begin position="159"/>
        <end position="170"/>
    </location>
</feature>
<keyword evidence="1" id="KW-0479">Metal-binding</keyword>
<name>A0ABM2ZBP9_GOSHI</name>
<accession>A0ABM2ZBP9</accession>
<reference evidence="5" key="2">
    <citation type="submission" date="2025-08" db="UniProtKB">
        <authorList>
            <consortium name="RefSeq"/>
        </authorList>
    </citation>
    <scope>IDENTIFICATION</scope>
</reference>
<gene>
    <name evidence="5" type="primary">LOC121211406</name>
</gene>
<keyword evidence="1" id="KW-0862">Zinc</keyword>
<feature type="region of interest" description="Disordered" evidence="2">
    <location>
        <begin position="58"/>
        <end position="93"/>
    </location>
</feature>
<evidence type="ECO:0000259" key="3">
    <source>
        <dbReference type="PROSITE" id="PS50158"/>
    </source>
</evidence>
<organism evidence="4 5">
    <name type="scientific">Gossypium hirsutum</name>
    <name type="common">Upland cotton</name>
    <name type="synonym">Gossypium mexicanum</name>
    <dbReference type="NCBI Taxonomy" id="3635"/>
    <lineage>
        <taxon>Eukaryota</taxon>
        <taxon>Viridiplantae</taxon>
        <taxon>Streptophyta</taxon>
        <taxon>Embryophyta</taxon>
        <taxon>Tracheophyta</taxon>
        <taxon>Spermatophyta</taxon>
        <taxon>Magnoliopsida</taxon>
        <taxon>eudicotyledons</taxon>
        <taxon>Gunneridae</taxon>
        <taxon>Pentapetalae</taxon>
        <taxon>rosids</taxon>
        <taxon>malvids</taxon>
        <taxon>Malvales</taxon>
        <taxon>Malvaceae</taxon>
        <taxon>Malvoideae</taxon>
        <taxon>Gossypium</taxon>
    </lineage>
</organism>
<dbReference type="Gene3D" id="4.10.60.10">
    <property type="entry name" value="Zinc finger, CCHC-type"/>
    <property type="match status" value="1"/>
</dbReference>
<reference evidence="4" key="1">
    <citation type="journal article" date="2020" name="Nat. Genet.">
        <title>Genomic diversifications of five Gossypium allopolyploid species and their impact on cotton improvement.</title>
        <authorList>
            <person name="Chen Z.J."/>
            <person name="Sreedasyam A."/>
            <person name="Ando A."/>
            <person name="Song Q."/>
            <person name="De Santiago L.M."/>
            <person name="Hulse-Kemp A.M."/>
            <person name="Ding M."/>
            <person name="Ye W."/>
            <person name="Kirkbride R.C."/>
            <person name="Jenkins J."/>
            <person name="Plott C."/>
            <person name="Lovell J."/>
            <person name="Lin Y.M."/>
            <person name="Vaughn R."/>
            <person name="Liu B."/>
            <person name="Simpson S."/>
            <person name="Scheffler B.E."/>
            <person name="Wen L."/>
            <person name="Saski C.A."/>
            <person name="Grover C.E."/>
            <person name="Hu G."/>
            <person name="Conover J.L."/>
            <person name="Carlson J.W."/>
            <person name="Shu S."/>
            <person name="Boston L.B."/>
            <person name="Williams M."/>
            <person name="Peterson D.G."/>
            <person name="McGee K."/>
            <person name="Jones D.C."/>
            <person name="Wendel J.F."/>
            <person name="Stelly D.M."/>
            <person name="Grimwood J."/>
            <person name="Schmutz J."/>
        </authorList>
    </citation>
    <scope>NUCLEOTIDE SEQUENCE [LARGE SCALE GENOMIC DNA]</scope>
    <source>
        <strain evidence="4">cv. TM-1</strain>
    </source>
</reference>
<feature type="compositionally biased region" description="Polar residues" evidence="2">
    <location>
        <begin position="140"/>
        <end position="152"/>
    </location>
</feature>
<dbReference type="RefSeq" id="XP_040940104.1">
    <property type="nucleotide sequence ID" value="XM_041084170.1"/>
</dbReference>
<evidence type="ECO:0000313" key="4">
    <source>
        <dbReference type="Proteomes" id="UP000818029"/>
    </source>
</evidence>
<evidence type="ECO:0000313" key="5">
    <source>
        <dbReference type="RefSeq" id="XP_040940104.1"/>
    </source>
</evidence>
<dbReference type="Proteomes" id="UP000818029">
    <property type="component" value="Chromosome A12"/>
</dbReference>
<protein>
    <recommendedName>
        <fullName evidence="3">CCHC-type domain-containing protein</fullName>
    </recommendedName>
</protein>
<keyword evidence="4" id="KW-1185">Reference proteome</keyword>
<dbReference type="Pfam" id="PF00098">
    <property type="entry name" value="zf-CCHC"/>
    <property type="match status" value="1"/>
</dbReference>
<dbReference type="PROSITE" id="PS50158">
    <property type="entry name" value="ZF_CCHC"/>
    <property type="match status" value="1"/>
</dbReference>
<sequence>MNEWFTEFVQTNLAPQQPPPPPFPQPIPMTPQVLELVHLSKPPVDKIRKYGAKEFRATVDDDLRGPSSGHSSQDRGVRYSRLKPQATSITSMGSARNARPECKHCNRPHYGECWVKSGACFRCGSFDHYLRDCPEKSANEKAQTARSSNTATRGRPPRNTKNMNGSQGATRDSIVRSEARAVARAYAIRAHEDVSAPDVITGIYSLYNTDTKYY</sequence>
<proteinExistence type="predicted"/>
<feature type="domain" description="CCHC-type" evidence="3">
    <location>
        <begin position="120"/>
        <end position="135"/>
    </location>
</feature>
<keyword evidence="1" id="KW-0863">Zinc-finger</keyword>